<comment type="subcellular location">
    <subcellularLocation>
        <location evidence="1">Nucleus membrane</location>
    </subcellularLocation>
</comment>
<dbReference type="InterPro" id="IPR012315">
    <property type="entry name" value="KASH"/>
</dbReference>
<dbReference type="Proteomes" id="UP000053660">
    <property type="component" value="Unassembled WGS sequence"/>
</dbReference>
<evidence type="ECO:0000256" key="1">
    <source>
        <dbReference type="ARBA" id="ARBA00004126"/>
    </source>
</evidence>
<evidence type="ECO:0000256" key="4">
    <source>
        <dbReference type="ARBA" id="ARBA00022989"/>
    </source>
</evidence>
<keyword evidence="5 7" id="KW-0472">Membrane</keyword>
<keyword evidence="4" id="KW-1133">Transmembrane helix</keyword>
<evidence type="ECO:0000256" key="5">
    <source>
        <dbReference type="ARBA" id="ARBA00023136"/>
    </source>
</evidence>
<proteinExistence type="inferred from homology"/>
<dbReference type="AlphaFoldDB" id="A0A0B1TP81"/>
<organism evidence="9 10">
    <name type="scientific">Oesophagostomum dentatum</name>
    <name type="common">Nodular worm</name>
    <dbReference type="NCBI Taxonomy" id="61180"/>
    <lineage>
        <taxon>Eukaryota</taxon>
        <taxon>Metazoa</taxon>
        <taxon>Ecdysozoa</taxon>
        <taxon>Nematoda</taxon>
        <taxon>Chromadorea</taxon>
        <taxon>Rhabditida</taxon>
        <taxon>Rhabditina</taxon>
        <taxon>Rhabditomorpha</taxon>
        <taxon>Strongyloidea</taxon>
        <taxon>Strongylidae</taxon>
        <taxon>Oesophagostomum</taxon>
    </lineage>
</organism>
<evidence type="ECO:0000256" key="7">
    <source>
        <dbReference type="PROSITE-ProRule" id="PRU00385"/>
    </source>
</evidence>
<dbReference type="OrthoDB" id="6618337at2759"/>
<dbReference type="InterPro" id="IPR057134">
    <property type="entry name" value="Spectrin_Anc-1_3"/>
</dbReference>
<reference evidence="9 10" key="1">
    <citation type="submission" date="2014-03" db="EMBL/GenBank/DDBJ databases">
        <title>Draft genome of the hookworm Oesophagostomum dentatum.</title>
        <authorList>
            <person name="Mitreva M."/>
        </authorList>
    </citation>
    <scope>NUCLEOTIDE SEQUENCE [LARGE SCALE GENOMIC DNA]</scope>
    <source>
        <strain evidence="9 10">OD-Hann</strain>
    </source>
</reference>
<protein>
    <recommendedName>
        <fullName evidence="8">KASH domain-containing protein</fullName>
    </recommendedName>
</protein>
<dbReference type="PANTHER" id="PTHR21524:SF5">
    <property type="entry name" value="SPECTRIN REPEAT CONTAINING NUCLEAR ENVELOPE PROTEIN 2"/>
    <property type="match status" value="1"/>
</dbReference>
<name>A0A0B1TP81_OESDE</name>
<keyword evidence="3 7" id="KW-0812">Transmembrane</keyword>
<keyword evidence="10" id="KW-1185">Reference proteome</keyword>
<dbReference type="PROSITE" id="PS51049">
    <property type="entry name" value="KASH"/>
    <property type="match status" value="1"/>
</dbReference>
<dbReference type="Pfam" id="PF10541">
    <property type="entry name" value="KASH"/>
    <property type="match status" value="1"/>
</dbReference>
<dbReference type="Pfam" id="PF24611">
    <property type="entry name" value="Spectrin_Anc-1"/>
    <property type="match status" value="1"/>
</dbReference>
<evidence type="ECO:0000313" key="10">
    <source>
        <dbReference type="Proteomes" id="UP000053660"/>
    </source>
</evidence>
<dbReference type="SMART" id="SM01249">
    <property type="entry name" value="KASH"/>
    <property type="match status" value="1"/>
</dbReference>
<feature type="non-terminal residue" evidence="9">
    <location>
        <position position="1"/>
    </location>
</feature>
<dbReference type="GO" id="GO:0007097">
    <property type="term" value="P:nuclear migration"/>
    <property type="evidence" value="ECO:0007669"/>
    <property type="project" value="TreeGrafter"/>
</dbReference>
<comment type="similarity">
    <text evidence="2">Belongs to the nesprin family.</text>
</comment>
<dbReference type="GO" id="GO:0007010">
    <property type="term" value="P:cytoskeleton organization"/>
    <property type="evidence" value="ECO:0007669"/>
    <property type="project" value="TreeGrafter"/>
</dbReference>
<dbReference type="GO" id="GO:0019894">
    <property type="term" value="F:kinesin binding"/>
    <property type="evidence" value="ECO:0007669"/>
    <property type="project" value="TreeGrafter"/>
</dbReference>
<dbReference type="PANTHER" id="PTHR21524">
    <property type="entry name" value="SPECTRIN REPEAT CONTAINING NUCLEAR ENVELOPE PROTEIN 2"/>
    <property type="match status" value="1"/>
</dbReference>
<evidence type="ECO:0000256" key="2">
    <source>
        <dbReference type="ARBA" id="ARBA00008619"/>
    </source>
</evidence>
<feature type="topological domain" description="Cytoplasmic" evidence="7">
    <location>
        <begin position="1"/>
        <end position="238"/>
    </location>
</feature>
<dbReference type="EMBL" id="KN549247">
    <property type="protein sequence ID" value="KHJ99064.1"/>
    <property type="molecule type" value="Genomic_DNA"/>
</dbReference>
<accession>A0A0B1TP81</accession>
<dbReference type="GO" id="GO:0031965">
    <property type="term" value="C:nuclear membrane"/>
    <property type="evidence" value="ECO:0007669"/>
    <property type="project" value="UniProtKB-SubCell"/>
</dbReference>
<feature type="topological domain" description="Perinuclear space" evidence="7">
    <location>
        <begin position="260"/>
        <end position="289"/>
    </location>
</feature>
<dbReference type="GO" id="GO:0048471">
    <property type="term" value="C:perinuclear region of cytoplasm"/>
    <property type="evidence" value="ECO:0007669"/>
    <property type="project" value="TreeGrafter"/>
</dbReference>
<evidence type="ECO:0000313" key="9">
    <source>
        <dbReference type="EMBL" id="KHJ99064.1"/>
    </source>
</evidence>
<evidence type="ECO:0000256" key="3">
    <source>
        <dbReference type="ARBA" id="ARBA00022692"/>
    </source>
</evidence>
<feature type="domain" description="KASH" evidence="8">
    <location>
        <begin position="230"/>
        <end position="289"/>
    </location>
</feature>
<keyword evidence="6" id="KW-0539">Nucleus</keyword>
<evidence type="ECO:0000259" key="8">
    <source>
        <dbReference type="PROSITE" id="PS51049"/>
    </source>
</evidence>
<sequence>LYVDIERLRIAEKELNEISLHLLPLLHISQEVRFFTVDQERTEKLYEEIIERLAAEITAEAQLNRTLEILTTELNNCSEELTSEDLQKDRLSHESLLLDIIAHLENQKVIVERSAQSRRYIESSTSASLDDLMQRAQELLETLRRAPEPSIDIVAHEEYDVDAAADVLAALYPEAHPYSVLAEHGFEGLPSDTDSRSELESLDSSSGLLSPIPDVATGGVVAASQFRRQRSRWRRVLRTALPLQAMLVLLLGAACLVPHCDDEYCCQLLNNFARSFDPSLEFINGPPPF</sequence>
<dbReference type="GO" id="GO:0006997">
    <property type="term" value="P:nucleus organization"/>
    <property type="evidence" value="ECO:0007669"/>
    <property type="project" value="TreeGrafter"/>
</dbReference>
<gene>
    <name evidence="9" type="ORF">OESDEN_00941</name>
</gene>
<evidence type="ECO:0000256" key="6">
    <source>
        <dbReference type="ARBA" id="ARBA00023242"/>
    </source>
</evidence>